<dbReference type="RefSeq" id="WP_119974287.1">
    <property type="nucleotide sequence ID" value="NZ_JBHSQA010000003.1"/>
</dbReference>
<evidence type="ECO:0000256" key="5">
    <source>
        <dbReference type="HAMAP-Rule" id="MF_01107"/>
    </source>
</evidence>
<dbReference type="AlphaFoldDB" id="A0A3A5MPG3"/>
<protein>
    <recommendedName>
        <fullName evidence="5">Acetylornithine aminotransferase</fullName>
        <shortName evidence="5">ACOAT</shortName>
        <ecNumber evidence="5">2.6.1.11</ecNumber>
    </recommendedName>
</protein>
<comment type="subcellular location">
    <subcellularLocation>
        <location evidence="5">Cytoplasm</location>
    </subcellularLocation>
</comment>
<comment type="cofactor">
    <cofactor evidence="5">
        <name>pyridoxal 5'-phosphate</name>
        <dbReference type="ChEBI" id="CHEBI:597326"/>
    </cofactor>
    <text evidence="5">Binds 1 pyridoxal phosphate per subunit.</text>
</comment>
<keyword evidence="5" id="KW-0055">Arginine biosynthesis</keyword>
<dbReference type="NCBIfam" id="NF002325">
    <property type="entry name" value="PRK01278.1"/>
    <property type="match status" value="1"/>
</dbReference>
<dbReference type="InterPro" id="IPR050103">
    <property type="entry name" value="Class-III_PLP-dep_AT"/>
</dbReference>
<evidence type="ECO:0000313" key="7">
    <source>
        <dbReference type="Proteomes" id="UP000272015"/>
    </source>
</evidence>
<dbReference type="PANTHER" id="PTHR11986">
    <property type="entry name" value="AMINOTRANSFERASE CLASS III"/>
    <property type="match status" value="1"/>
</dbReference>
<keyword evidence="1 5" id="KW-0032">Aminotransferase</keyword>
<dbReference type="FunFam" id="3.40.640.10:FF:000004">
    <property type="entry name" value="Acetylornithine aminotransferase"/>
    <property type="match status" value="1"/>
</dbReference>
<feature type="modified residue" description="N6-(pyridoxal phosphate)lysine" evidence="5">
    <location>
        <position position="262"/>
    </location>
</feature>
<comment type="catalytic activity">
    <reaction evidence="5">
        <text>N(2)-acetyl-L-ornithine + 2-oxoglutarate = N-acetyl-L-glutamate 5-semialdehyde + L-glutamate</text>
        <dbReference type="Rhea" id="RHEA:18049"/>
        <dbReference type="ChEBI" id="CHEBI:16810"/>
        <dbReference type="ChEBI" id="CHEBI:29123"/>
        <dbReference type="ChEBI" id="CHEBI:29985"/>
        <dbReference type="ChEBI" id="CHEBI:57805"/>
        <dbReference type="EC" id="2.6.1.11"/>
    </reaction>
</comment>
<dbReference type="Gene3D" id="3.90.1150.10">
    <property type="entry name" value="Aspartate Aminotransferase, domain 1"/>
    <property type="match status" value="1"/>
</dbReference>
<comment type="subunit">
    <text evidence="5">Homodimer.</text>
</comment>
<dbReference type="SUPFAM" id="SSF53383">
    <property type="entry name" value="PLP-dependent transferases"/>
    <property type="match status" value="1"/>
</dbReference>
<feature type="binding site" evidence="5">
    <location>
        <begin position="118"/>
        <end position="119"/>
    </location>
    <ligand>
        <name>pyridoxal 5'-phosphate</name>
        <dbReference type="ChEBI" id="CHEBI:597326"/>
    </ligand>
</feature>
<dbReference type="InterPro" id="IPR015424">
    <property type="entry name" value="PyrdxlP-dep_Trfase"/>
</dbReference>
<reference evidence="6 7" key="1">
    <citation type="submission" date="2018-09" db="EMBL/GenBank/DDBJ databases">
        <title>Novel species of Cryobacterium.</title>
        <authorList>
            <person name="Liu Q."/>
            <person name="Xin Y.-H."/>
        </authorList>
    </citation>
    <scope>NUCLEOTIDE SEQUENCE [LARGE SCALE GENOMIC DNA]</scope>
    <source>
        <strain evidence="6 7">Hh39</strain>
    </source>
</reference>
<sequence>MTPIDPAQPESAAPAWPQRYAGAIMPTFAPPLALLVRGAGCYVWDDAGTEYLDFLAGIAVTALGHAHPELVAAVTAQVGAVAHVSNYFASTPQIELAERLTRLTGAGEAGRVFFCNSGTEANEAAFKLARLNVGETGKRTRMITLTDSFHGRTMGALALSGKPAMRAPFLPVPGGVEHIAPTLAALEAAIDDTVAALFLEPVQGEAGVIDLPEGFLRRARELCTEHGALLILDEIQTGIGRTGAMFAYEHAGIQPDALTLAKGLGGGLPIGALVTFGAASTLLQRGQHGTTFGGNPLVTAAGNAVLGVIERDDLAGNAARRGAELRELILGFDSPLISGVRGRGLLLGIALTQPVAVELAAAAFAAGLIVNAPNPLTIRLAPPLIVGDAEVAEFERRFGRALAVVTNAHAAAGASVAQAPVARS</sequence>
<dbReference type="GO" id="GO:0005737">
    <property type="term" value="C:cytoplasm"/>
    <property type="evidence" value="ECO:0007669"/>
    <property type="project" value="UniProtKB-SubCell"/>
</dbReference>
<gene>
    <name evidence="5" type="primary">argD</name>
    <name evidence="6" type="ORF">D6T64_08695</name>
</gene>
<dbReference type="OrthoDB" id="9801052at2"/>
<dbReference type="InterPro" id="IPR015422">
    <property type="entry name" value="PyrdxlP-dep_Trfase_small"/>
</dbReference>
<dbReference type="PIRSF" id="PIRSF000521">
    <property type="entry name" value="Transaminase_4ab_Lys_Orn"/>
    <property type="match status" value="1"/>
</dbReference>
<dbReference type="InterPro" id="IPR004636">
    <property type="entry name" value="AcOrn/SuccOrn_fam"/>
</dbReference>
<dbReference type="Proteomes" id="UP000272015">
    <property type="component" value="Unassembled WGS sequence"/>
</dbReference>
<keyword evidence="7" id="KW-1185">Reference proteome</keyword>
<dbReference type="EC" id="2.6.1.11" evidence="5"/>
<dbReference type="EMBL" id="QZVS01000079">
    <property type="protein sequence ID" value="RJT88853.1"/>
    <property type="molecule type" value="Genomic_DNA"/>
</dbReference>
<keyword evidence="3 5" id="KW-0808">Transferase</keyword>
<comment type="miscellaneous">
    <text evidence="5">May also have succinyldiaminopimelate aminotransferase activity, thus carrying out the corresponding step in lysine biosynthesis.</text>
</comment>
<feature type="binding site" evidence="5">
    <location>
        <position position="149"/>
    </location>
    <ligand>
        <name>pyridoxal 5'-phosphate</name>
        <dbReference type="ChEBI" id="CHEBI:597326"/>
    </ligand>
</feature>
<dbReference type="NCBIfam" id="TIGR00707">
    <property type="entry name" value="argD"/>
    <property type="match status" value="1"/>
</dbReference>
<dbReference type="NCBIfam" id="NF002874">
    <property type="entry name" value="PRK03244.1"/>
    <property type="match status" value="1"/>
</dbReference>
<evidence type="ECO:0000256" key="4">
    <source>
        <dbReference type="ARBA" id="ARBA00022898"/>
    </source>
</evidence>
<comment type="pathway">
    <text evidence="5">Amino-acid biosynthesis; L-arginine biosynthesis; N(2)-acetyl-L-ornithine from L-glutamate: step 4/4.</text>
</comment>
<dbReference type="PROSITE" id="PS00600">
    <property type="entry name" value="AA_TRANSFER_CLASS_3"/>
    <property type="match status" value="1"/>
</dbReference>
<name>A0A3A5MPG3_9MICO</name>
<organism evidence="6 7">
    <name type="scientific">Cryobacterium melibiosiphilum</name>
    <dbReference type="NCBI Taxonomy" id="995039"/>
    <lineage>
        <taxon>Bacteria</taxon>
        <taxon>Bacillati</taxon>
        <taxon>Actinomycetota</taxon>
        <taxon>Actinomycetes</taxon>
        <taxon>Micrococcales</taxon>
        <taxon>Microbacteriaceae</taxon>
        <taxon>Cryobacterium</taxon>
    </lineage>
</organism>
<keyword evidence="2 5" id="KW-0028">Amino-acid biosynthesis</keyword>
<evidence type="ECO:0000313" key="6">
    <source>
        <dbReference type="EMBL" id="RJT88853.1"/>
    </source>
</evidence>
<keyword evidence="5" id="KW-0963">Cytoplasm</keyword>
<dbReference type="PANTHER" id="PTHR11986:SF79">
    <property type="entry name" value="ACETYLORNITHINE AMINOTRANSFERASE, MITOCHONDRIAL"/>
    <property type="match status" value="1"/>
</dbReference>
<dbReference type="GO" id="GO:0006526">
    <property type="term" value="P:L-arginine biosynthetic process"/>
    <property type="evidence" value="ECO:0007669"/>
    <property type="project" value="UniProtKB-UniRule"/>
</dbReference>
<comment type="caution">
    <text evidence="6">The sequence shown here is derived from an EMBL/GenBank/DDBJ whole genome shotgun (WGS) entry which is preliminary data.</text>
</comment>
<dbReference type="HAMAP" id="MF_01107">
    <property type="entry name" value="ArgD_aminotrans_3"/>
    <property type="match status" value="1"/>
</dbReference>
<dbReference type="Gene3D" id="3.40.640.10">
    <property type="entry name" value="Type I PLP-dependent aspartate aminotransferase-like (Major domain)"/>
    <property type="match status" value="1"/>
</dbReference>
<feature type="binding site" evidence="5">
    <location>
        <position position="152"/>
    </location>
    <ligand>
        <name>N(2)-acetyl-L-ornithine</name>
        <dbReference type="ChEBI" id="CHEBI:57805"/>
    </ligand>
</feature>
<dbReference type="GO" id="GO:0042802">
    <property type="term" value="F:identical protein binding"/>
    <property type="evidence" value="ECO:0007669"/>
    <property type="project" value="TreeGrafter"/>
</dbReference>
<dbReference type="GO" id="GO:0003992">
    <property type="term" value="F:N2-acetyl-L-ornithine:2-oxoglutarate 5-aminotransferase activity"/>
    <property type="evidence" value="ECO:0007669"/>
    <property type="project" value="UniProtKB-UniRule"/>
</dbReference>
<dbReference type="Pfam" id="PF00202">
    <property type="entry name" value="Aminotran_3"/>
    <property type="match status" value="1"/>
</dbReference>
<keyword evidence="4 5" id="KW-0663">Pyridoxal phosphate</keyword>
<evidence type="ECO:0000256" key="1">
    <source>
        <dbReference type="ARBA" id="ARBA00022576"/>
    </source>
</evidence>
<feature type="binding site" evidence="5">
    <location>
        <position position="291"/>
    </location>
    <ligand>
        <name>pyridoxal 5'-phosphate</name>
        <dbReference type="ChEBI" id="CHEBI:597326"/>
    </ligand>
</feature>
<dbReference type="InterPro" id="IPR015421">
    <property type="entry name" value="PyrdxlP-dep_Trfase_major"/>
</dbReference>
<dbReference type="UniPathway" id="UPA00068">
    <property type="reaction ID" value="UER00109"/>
</dbReference>
<dbReference type="InterPro" id="IPR005814">
    <property type="entry name" value="Aminotrans_3"/>
</dbReference>
<dbReference type="InterPro" id="IPR049704">
    <property type="entry name" value="Aminotrans_3_PPA_site"/>
</dbReference>
<accession>A0A3A5MPG3</accession>
<feature type="binding site" evidence="5">
    <location>
        <position position="290"/>
    </location>
    <ligand>
        <name>N(2)-acetyl-L-ornithine</name>
        <dbReference type="ChEBI" id="CHEBI:57805"/>
    </ligand>
</feature>
<dbReference type="CDD" id="cd00610">
    <property type="entry name" value="OAT_like"/>
    <property type="match status" value="1"/>
</dbReference>
<dbReference type="GO" id="GO:0030170">
    <property type="term" value="F:pyridoxal phosphate binding"/>
    <property type="evidence" value="ECO:0007669"/>
    <property type="project" value="InterPro"/>
</dbReference>
<feature type="binding site" evidence="5">
    <location>
        <begin position="233"/>
        <end position="236"/>
    </location>
    <ligand>
        <name>pyridoxal 5'-phosphate</name>
        <dbReference type="ChEBI" id="CHEBI:597326"/>
    </ligand>
</feature>
<proteinExistence type="inferred from homology"/>
<evidence type="ECO:0000256" key="2">
    <source>
        <dbReference type="ARBA" id="ARBA00022605"/>
    </source>
</evidence>
<evidence type="ECO:0000256" key="3">
    <source>
        <dbReference type="ARBA" id="ARBA00022679"/>
    </source>
</evidence>
<comment type="similarity">
    <text evidence="5">Belongs to the class-III pyridoxal-phosphate-dependent aminotransferase family. ArgD subfamily.</text>
</comment>